<dbReference type="Proteomes" id="UP000236333">
    <property type="component" value="Unassembled WGS sequence"/>
</dbReference>
<evidence type="ECO:0000256" key="5">
    <source>
        <dbReference type="PROSITE-ProRule" id="PRU00723"/>
    </source>
</evidence>
<dbReference type="EMBL" id="PGGS01000238">
    <property type="protein sequence ID" value="PNH06414.1"/>
    <property type="molecule type" value="Genomic_DNA"/>
</dbReference>
<keyword evidence="1 5" id="KW-0479">Metal-binding</keyword>
<dbReference type="PROSITE" id="PS50103">
    <property type="entry name" value="ZF_C3H1"/>
    <property type="match status" value="2"/>
</dbReference>
<feature type="region of interest" description="Disordered" evidence="6">
    <location>
        <begin position="1"/>
        <end position="21"/>
    </location>
</feature>
<feature type="compositionally biased region" description="Pro residues" evidence="6">
    <location>
        <begin position="281"/>
        <end position="297"/>
    </location>
</feature>
<keyword evidence="4 5" id="KW-0862">Zinc</keyword>
<feature type="domain" description="C3H1-type" evidence="7">
    <location>
        <begin position="141"/>
        <end position="169"/>
    </location>
</feature>
<evidence type="ECO:0000256" key="6">
    <source>
        <dbReference type="SAM" id="MobiDB-lite"/>
    </source>
</evidence>
<dbReference type="GO" id="GO:0010468">
    <property type="term" value="P:regulation of gene expression"/>
    <property type="evidence" value="ECO:0007669"/>
    <property type="project" value="UniProtKB-ARBA"/>
</dbReference>
<dbReference type="FunFam" id="4.10.1000.10:FF:000003">
    <property type="entry name" value="Zinc finger CCCH domain-containing protein"/>
    <property type="match status" value="1"/>
</dbReference>
<dbReference type="Gene3D" id="4.10.1000.10">
    <property type="entry name" value="Zinc finger, CCCH-type"/>
    <property type="match status" value="1"/>
</dbReference>
<feature type="compositionally biased region" description="Low complexity" evidence="6">
    <location>
        <begin position="194"/>
        <end position="214"/>
    </location>
</feature>
<reference evidence="8 9" key="1">
    <citation type="journal article" date="2017" name="Mol. Biol. Evol.">
        <title>The 4-celled Tetrabaena socialis nuclear genome reveals the essential components for genetic control of cell number at the origin of multicellularity in the volvocine lineage.</title>
        <authorList>
            <person name="Featherston J."/>
            <person name="Arakaki Y."/>
            <person name="Hanschen E.R."/>
            <person name="Ferris P.J."/>
            <person name="Michod R.E."/>
            <person name="Olson B.J.S.C."/>
            <person name="Nozaki H."/>
            <person name="Durand P.M."/>
        </authorList>
    </citation>
    <scope>NUCLEOTIDE SEQUENCE [LARGE SCALE GENOMIC DNA]</scope>
    <source>
        <strain evidence="8 9">NIES-571</strain>
    </source>
</reference>
<dbReference type="SUPFAM" id="SSF90229">
    <property type="entry name" value="CCCH zinc finger"/>
    <property type="match status" value="2"/>
</dbReference>
<dbReference type="PANTHER" id="PTHR12547">
    <property type="entry name" value="CCCH ZINC FINGER/TIS11-RELATED"/>
    <property type="match status" value="1"/>
</dbReference>
<keyword evidence="2" id="KW-0677">Repeat</keyword>
<feature type="zinc finger region" description="C3H1-type" evidence="5">
    <location>
        <begin position="141"/>
        <end position="169"/>
    </location>
</feature>
<dbReference type="PANTHER" id="PTHR12547:SF18">
    <property type="entry name" value="PROTEIN TIS11"/>
    <property type="match status" value="1"/>
</dbReference>
<dbReference type="InterPro" id="IPR045877">
    <property type="entry name" value="ZFP36-like"/>
</dbReference>
<feature type="compositionally biased region" description="Low complexity" evidence="6">
    <location>
        <begin position="82"/>
        <end position="92"/>
    </location>
</feature>
<dbReference type="GO" id="GO:0003729">
    <property type="term" value="F:mRNA binding"/>
    <property type="evidence" value="ECO:0007669"/>
    <property type="project" value="InterPro"/>
</dbReference>
<evidence type="ECO:0000256" key="1">
    <source>
        <dbReference type="ARBA" id="ARBA00022723"/>
    </source>
</evidence>
<keyword evidence="9" id="KW-1185">Reference proteome</keyword>
<dbReference type="OrthoDB" id="562999at2759"/>
<keyword evidence="3 5" id="KW-0863">Zinc-finger</keyword>
<organism evidence="8 9">
    <name type="scientific">Tetrabaena socialis</name>
    <dbReference type="NCBI Taxonomy" id="47790"/>
    <lineage>
        <taxon>Eukaryota</taxon>
        <taxon>Viridiplantae</taxon>
        <taxon>Chlorophyta</taxon>
        <taxon>core chlorophytes</taxon>
        <taxon>Chlorophyceae</taxon>
        <taxon>CS clade</taxon>
        <taxon>Chlamydomonadales</taxon>
        <taxon>Tetrabaenaceae</taxon>
        <taxon>Tetrabaena</taxon>
    </lineage>
</organism>
<dbReference type="GO" id="GO:0051252">
    <property type="term" value="P:regulation of RNA metabolic process"/>
    <property type="evidence" value="ECO:0007669"/>
    <property type="project" value="UniProtKB-ARBA"/>
</dbReference>
<feature type="compositionally biased region" description="Pro residues" evidence="6">
    <location>
        <begin position="184"/>
        <end position="193"/>
    </location>
</feature>
<dbReference type="Pfam" id="PF00642">
    <property type="entry name" value="zf-CCCH"/>
    <property type="match status" value="1"/>
</dbReference>
<protein>
    <recommendedName>
        <fullName evidence="7">C3H1-type domain-containing protein</fullName>
    </recommendedName>
</protein>
<proteinExistence type="predicted"/>
<evidence type="ECO:0000256" key="2">
    <source>
        <dbReference type="ARBA" id="ARBA00022737"/>
    </source>
</evidence>
<evidence type="ECO:0000313" key="9">
    <source>
        <dbReference type="Proteomes" id="UP000236333"/>
    </source>
</evidence>
<feature type="region of interest" description="Disordered" evidence="6">
    <location>
        <begin position="82"/>
        <end position="106"/>
    </location>
</feature>
<feature type="zinc finger region" description="C3H1-type" evidence="5">
    <location>
        <begin position="229"/>
        <end position="257"/>
    </location>
</feature>
<dbReference type="Pfam" id="PF14608">
    <property type="entry name" value="zf-CCCH_2"/>
    <property type="match status" value="1"/>
</dbReference>
<dbReference type="InterPro" id="IPR000571">
    <property type="entry name" value="Znf_CCCH"/>
</dbReference>
<gene>
    <name evidence="8" type="ORF">TSOC_007202</name>
</gene>
<feature type="region of interest" description="Disordered" evidence="6">
    <location>
        <begin position="274"/>
        <end position="297"/>
    </location>
</feature>
<evidence type="ECO:0000313" key="8">
    <source>
        <dbReference type="EMBL" id="PNH06414.1"/>
    </source>
</evidence>
<dbReference type="AlphaFoldDB" id="A0A2J8A1M5"/>
<evidence type="ECO:0000256" key="4">
    <source>
        <dbReference type="ARBA" id="ARBA00022833"/>
    </source>
</evidence>
<sequence length="463" mass="49681">MGTAARSEAAARSSTRASRATRRFTWLQRPRLLPTIGCLRRRQMPCCSLRTGPLSPLLQAAQPGCTLCRDDLPLCQPHSFSSQRNRYSRSSSPHARPPWAQPLSQPSDAQSYIVVYTGPGIPHGPSPPVHRTCHAQEALPLHKTKLCKNWADGGGCPRGARCAFAHGEAELRILPAAVASRQHQPPPLPPGAASPPVAQRPAAAAAAAAAPSDQAELDAPPGLLASTGSCKTKICQAFSYHGNCRFGRSCIYIHPGEDDEDTPQVVPMRVPPIAHHQPLPRQVPPRPTPPAAPPAPLPPPISPPWALPPAALDPASSALVVELLKYERTGNRADAIEASRQQLRECGRAMTREQLARLVDDAAIGRLSPQLLQTLLRVVVDRAVHGDWTLLRWDHRPPGTFVTCGLLHKVGLAGTAAIVKAGAADEDAVLQRVLGVVRMIREKRPSALVDVMDPADLGMSSYM</sequence>
<feature type="compositionally biased region" description="Low complexity" evidence="6">
    <location>
        <begin position="1"/>
        <end position="18"/>
    </location>
</feature>
<name>A0A2J8A1M5_9CHLO</name>
<accession>A0A2J8A1M5</accession>
<feature type="domain" description="C3H1-type" evidence="7">
    <location>
        <begin position="229"/>
        <end position="257"/>
    </location>
</feature>
<feature type="region of interest" description="Disordered" evidence="6">
    <location>
        <begin position="179"/>
        <end position="220"/>
    </location>
</feature>
<comment type="caution">
    <text evidence="8">The sequence shown here is derived from an EMBL/GenBank/DDBJ whole genome shotgun (WGS) entry which is preliminary data.</text>
</comment>
<dbReference type="SMART" id="SM00356">
    <property type="entry name" value="ZnF_C3H1"/>
    <property type="match status" value="2"/>
</dbReference>
<evidence type="ECO:0000256" key="3">
    <source>
        <dbReference type="ARBA" id="ARBA00022771"/>
    </source>
</evidence>
<dbReference type="InterPro" id="IPR036855">
    <property type="entry name" value="Znf_CCCH_sf"/>
</dbReference>
<dbReference type="GO" id="GO:0008270">
    <property type="term" value="F:zinc ion binding"/>
    <property type="evidence" value="ECO:0007669"/>
    <property type="project" value="UniProtKB-KW"/>
</dbReference>
<evidence type="ECO:0000259" key="7">
    <source>
        <dbReference type="PROSITE" id="PS50103"/>
    </source>
</evidence>